<gene>
    <name evidence="1" type="ORF">DGD08_08985</name>
</gene>
<name>A0A3D4V8A8_9BACT</name>
<accession>A0A3D4V8A8</accession>
<sequence length="120" mass="13117">MGQGLDRSAQSFLRSVLADTGLIGTSYAPTRSEIGIVGISYSQVVIVQDTVMCRRAINAWQTFYATLSAELGAKAAAINSGMLFRITPNRFILAMPMLNQYSFLTYIALDSAFVVVRKNL</sequence>
<dbReference type="AlphaFoldDB" id="A0A3D4V8A8"/>
<evidence type="ECO:0000313" key="2">
    <source>
        <dbReference type="Proteomes" id="UP000264071"/>
    </source>
</evidence>
<comment type="caution">
    <text evidence="1">The sequence shown here is derived from an EMBL/GenBank/DDBJ whole genome shotgun (WGS) entry which is preliminary data.</text>
</comment>
<dbReference type="Proteomes" id="UP000264071">
    <property type="component" value="Unassembled WGS sequence"/>
</dbReference>
<organism evidence="1 2">
    <name type="scientific">Gemmatimonas aurantiaca</name>
    <dbReference type="NCBI Taxonomy" id="173480"/>
    <lineage>
        <taxon>Bacteria</taxon>
        <taxon>Pseudomonadati</taxon>
        <taxon>Gemmatimonadota</taxon>
        <taxon>Gemmatimonadia</taxon>
        <taxon>Gemmatimonadales</taxon>
        <taxon>Gemmatimonadaceae</taxon>
        <taxon>Gemmatimonas</taxon>
    </lineage>
</organism>
<evidence type="ECO:0000313" key="1">
    <source>
        <dbReference type="EMBL" id="HCT57331.1"/>
    </source>
</evidence>
<protein>
    <submittedName>
        <fullName evidence="1">Uncharacterized protein</fullName>
    </submittedName>
</protein>
<dbReference type="EMBL" id="DPIY01000008">
    <property type="protein sequence ID" value="HCT57331.1"/>
    <property type="molecule type" value="Genomic_DNA"/>
</dbReference>
<reference evidence="1 2" key="1">
    <citation type="journal article" date="2018" name="Nat. Biotechnol.">
        <title>A standardized bacterial taxonomy based on genome phylogeny substantially revises the tree of life.</title>
        <authorList>
            <person name="Parks D.H."/>
            <person name="Chuvochina M."/>
            <person name="Waite D.W."/>
            <person name="Rinke C."/>
            <person name="Skarshewski A."/>
            <person name="Chaumeil P.A."/>
            <person name="Hugenholtz P."/>
        </authorList>
    </citation>
    <scope>NUCLEOTIDE SEQUENCE [LARGE SCALE GENOMIC DNA]</scope>
    <source>
        <strain evidence="1">UBA8844</strain>
    </source>
</reference>
<proteinExistence type="predicted"/>